<organism evidence="5">
    <name type="scientific">Thermogemmatispora argillosa</name>
    <dbReference type="NCBI Taxonomy" id="2045280"/>
    <lineage>
        <taxon>Bacteria</taxon>
        <taxon>Bacillati</taxon>
        <taxon>Chloroflexota</taxon>
        <taxon>Ktedonobacteria</taxon>
        <taxon>Thermogemmatisporales</taxon>
        <taxon>Thermogemmatisporaceae</taxon>
        <taxon>Thermogemmatispora</taxon>
    </lineage>
</organism>
<feature type="transmembrane region" description="Helical" evidence="3">
    <location>
        <begin position="84"/>
        <end position="103"/>
    </location>
</feature>
<name>A0A455T2M8_9CHLR</name>
<dbReference type="AlphaFoldDB" id="A0A455T2M8"/>
<proteinExistence type="inferred from homology"/>
<evidence type="ECO:0000256" key="3">
    <source>
        <dbReference type="SAM" id="Phobius"/>
    </source>
</evidence>
<feature type="domain" description="Band 7" evidence="4">
    <location>
        <begin position="184"/>
        <end position="365"/>
    </location>
</feature>
<accession>A0A455T2M8</accession>
<dbReference type="InterPro" id="IPR036013">
    <property type="entry name" value="Band_7/SPFH_dom_sf"/>
</dbReference>
<feature type="region of interest" description="Disordered" evidence="2">
    <location>
        <begin position="400"/>
        <end position="436"/>
    </location>
</feature>
<evidence type="ECO:0000313" key="5">
    <source>
        <dbReference type="EMBL" id="BBH93541.1"/>
    </source>
</evidence>
<feature type="transmembrane region" description="Helical" evidence="3">
    <location>
        <begin position="140"/>
        <end position="161"/>
    </location>
</feature>
<feature type="region of interest" description="Disordered" evidence="2">
    <location>
        <begin position="351"/>
        <end position="386"/>
    </location>
</feature>
<keyword evidence="3" id="KW-0472">Membrane</keyword>
<keyword evidence="3" id="KW-0812">Transmembrane</keyword>
<dbReference type="PANTHER" id="PTHR10264">
    <property type="entry name" value="BAND 7 PROTEIN-RELATED"/>
    <property type="match status" value="1"/>
</dbReference>
<feature type="transmembrane region" description="Helical" evidence="3">
    <location>
        <begin position="115"/>
        <end position="134"/>
    </location>
</feature>
<reference evidence="5" key="1">
    <citation type="submission" date="2018-12" db="EMBL/GenBank/DDBJ databases">
        <title>Novel natural products biosynthetic potential of the class Ktedonobacteria.</title>
        <authorList>
            <person name="Zheng Y."/>
            <person name="Saitou A."/>
            <person name="Wang C.M."/>
            <person name="Toyoda A."/>
            <person name="Minakuchi Y."/>
            <person name="Sekiguchi Y."/>
            <person name="Ueda K."/>
            <person name="Takano H."/>
            <person name="Sakai Y."/>
            <person name="Yokota A."/>
            <person name="Yabe S."/>
        </authorList>
    </citation>
    <scope>NUCLEOTIDE SEQUENCE</scope>
    <source>
        <strain evidence="5">A3-2</strain>
    </source>
</reference>
<dbReference type="EMBL" id="AP019377">
    <property type="protein sequence ID" value="BBH93541.1"/>
    <property type="molecule type" value="Genomic_DNA"/>
</dbReference>
<dbReference type="SUPFAM" id="SSF117892">
    <property type="entry name" value="Band 7/SPFH domain"/>
    <property type="match status" value="1"/>
</dbReference>
<keyword evidence="3" id="KW-1133">Transmembrane helix</keyword>
<dbReference type="GO" id="GO:0005886">
    <property type="term" value="C:plasma membrane"/>
    <property type="evidence" value="ECO:0007669"/>
    <property type="project" value="InterPro"/>
</dbReference>
<gene>
    <name evidence="5" type="ORF">KTA_17400</name>
</gene>
<sequence>MSSQWMDPGQADDLVAGAIWTAPAQEPQAAQAGAAHQGPLASEASTSVSALPETEADTEGLADEGYPSSRFETLWLLLKQFSPVLLPLLFGTVTFLLLVPAALHGKAYLSHAGLLPAALILLAIAILHGVMLYYAADNTVLWSLALACGVGLFLIAGSFALFGPLISLILLILLVAVGVAVLRYLLHPVPEGYVDVVFAFGQYRRTLFPGPNLLLPWEHVAQRLNTRRTQWTCPPQVVHLTPEEDVYLSATVCYQLLPEDAYLAVTEVNDWEASLQQLLLTTIQAVVSTFSVGYFLARRSPVYESATSFDEGATSWEVVNSELTERMQDQVAIWGVQIHWVHIHDVAVVPRGSLPPDTDAMETVKAESRAANGSETGKESGLATSGSGVAQSLAATARVIDPARGPGRAVNAAPTQAEEQSAGAAPSAPSPSPKTLKEEILVSTYNAVREGRITDPETISSIAARFEAVANDPELNRQVSFDAARAARALRQRAELIREQRQRIQAYAPQYADRTELERPGHD</sequence>
<protein>
    <recommendedName>
        <fullName evidence="4">Band 7 domain-containing protein</fullName>
    </recommendedName>
</protein>
<dbReference type="InterPro" id="IPR001107">
    <property type="entry name" value="Band_7"/>
</dbReference>
<dbReference type="PANTHER" id="PTHR10264:SF19">
    <property type="entry name" value="AT06885P-RELATED"/>
    <property type="match status" value="1"/>
</dbReference>
<dbReference type="InterPro" id="IPR043202">
    <property type="entry name" value="Band-7_stomatin-like"/>
</dbReference>
<evidence type="ECO:0000259" key="4">
    <source>
        <dbReference type="SMART" id="SM00244"/>
    </source>
</evidence>
<comment type="similarity">
    <text evidence="1">Belongs to the band 7/mec-2 family.</text>
</comment>
<dbReference type="Pfam" id="PF01145">
    <property type="entry name" value="Band_7"/>
    <property type="match status" value="1"/>
</dbReference>
<dbReference type="Gene3D" id="3.30.479.30">
    <property type="entry name" value="Band 7 domain"/>
    <property type="match status" value="1"/>
</dbReference>
<evidence type="ECO:0000256" key="1">
    <source>
        <dbReference type="ARBA" id="ARBA00008164"/>
    </source>
</evidence>
<feature type="transmembrane region" description="Helical" evidence="3">
    <location>
        <begin position="168"/>
        <end position="186"/>
    </location>
</feature>
<evidence type="ECO:0000256" key="2">
    <source>
        <dbReference type="SAM" id="MobiDB-lite"/>
    </source>
</evidence>
<dbReference type="SMART" id="SM00244">
    <property type="entry name" value="PHB"/>
    <property type="match status" value="1"/>
</dbReference>